<gene>
    <name evidence="3" type="ORF">HYN04_01605</name>
</gene>
<evidence type="ECO:0000313" key="4">
    <source>
        <dbReference type="Proteomes" id="UP000247763"/>
    </source>
</evidence>
<dbReference type="PANTHER" id="PTHR43433:SF5">
    <property type="entry name" value="AB HYDROLASE-1 DOMAIN-CONTAINING PROTEIN"/>
    <property type="match status" value="1"/>
</dbReference>
<keyword evidence="3" id="KW-0378">Hydrolase</keyword>
<organism evidence="3 4">
    <name type="scientific">Phenylobacterium parvum</name>
    <dbReference type="NCBI Taxonomy" id="2201350"/>
    <lineage>
        <taxon>Bacteria</taxon>
        <taxon>Pseudomonadati</taxon>
        <taxon>Pseudomonadota</taxon>
        <taxon>Alphaproteobacteria</taxon>
        <taxon>Caulobacterales</taxon>
        <taxon>Caulobacteraceae</taxon>
        <taxon>Phenylobacterium</taxon>
    </lineage>
</organism>
<evidence type="ECO:0000259" key="2">
    <source>
        <dbReference type="Pfam" id="PF00561"/>
    </source>
</evidence>
<protein>
    <submittedName>
        <fullName evidence="3">Alpha/beta hydrolase</fullName>
    </submittedName>
</protein>
<dbReference type="KEGG" id="phb:HYN04_01605"/>
<dbReference type="InterPro" id="IPR029058">
    <property type="entry name" value="AB_hydrolase_fold"/>
</dbReference>
<dbReference type="EMBL" id="CP029479">
    <property type="protein sequence ID" value="AWM76573.1"/>
    <property type="molecule type" value="Genomic_DNA"/>
</dbReference>
<name>A0A2Z3HJ88_9CAUL</name>
<dbReference type="InterPro" id="IPR050471">
    <property type="entry name" value="AB_hydrolase"/>
</dbReference>
<keyword evidence="4" id="KW-1185">Reference proteome</keyword>
<feature type="domain" description="AB hydrolase-1" evidence="2">
    <location>
        <begin position="59"/>
        <end position="172"/>
    </location>
</feature>
<evidence type="ECO:0000256" key="1">
    <source>
        <dbReference type="SAM" id="MobiDB-lite"/>
    </source>
</evidence>
<proteinExistence type="predicted"/>
<dbReference type="SUPFAM" id="SSF53474">
    <property type="entry name" value="alpha/beta-Hydrolases"/>
    <property type="match status" value="1"/>
</dbReference>
<dbReference type="OrthoDB" id="9793083at2"/>
<dbReference type="GO" id="GO:0016787">
    <property type="term" value="F:hydrolase activity"/>
    <property type="evidence" value="ECO:0007669"/>
    <property type="project" value="UniProtKB-KW"/>
</dbReference>
<dbReference type="PANTHER" id="PTHR43433">
    <property type="entry name" value="HYDROLASE, ALPHA/BETA FOLD FAMILY PROTEIN"/>
    <property type="match status" value="1"/>
</dbReference>
<dbReference type="Proteomes" id="UP000247763">
    <property type="component" value="Chromosome"/>
</dbReference>
<accession>A0A2Z3HJ88</accession>
<feature type="region of interest" description="Disordered" evidence="1">
    <location>
        <begin position="1"/>
        <end position="30"/>
    </location>
</feature>
<sequence length="310" mass="33196">MHLASTPGSRPRHEPGGIVVTATGDAPPSRGEWVRIRDRRLRIVREGPWEGDSGPGRLVVMECGAFGCAPDWHLVQMKLSDLGVRSLAYDRAGLGLSDPGPDPRHGRAIADDLEALLSQLGDPSRLVLVGHSMAGLFLRVLAPRLNDRLDGLVLVDAVTPEAVDHPAAARMIGGFRSAMFLLDRVAGLGVMQPWAMVAGDRIGLPPAVSLEKRRIYASASHARASAREVQQWLQTAEQGRSEGPFDPNLPVAVVTAGAVLLPPELQRIQNAPAEASRSGYLDRVEGAGHANLLGPRYAERVVRGVQHVLA</sequence>
<dbReference type="Pfam" id="PF00561">
    <property type="entry name" value="Abhydrolase_1"/>
    <property type="match status" value="1"/>
</dbReference>
<dbReference type="AlphaFoldDB" id="A0A2Z3HJ88"/>
<dbReference type="Gene3D" id="3.40.50.1820">
    <property type="entry name" value="alpha/beta hydrolase"/>
    <property type="match status" value="1"/>
</dbReference>
<dbReference type="InterPro" id="IPR000073">
    <property type="entry name" value="AB_hydrolase_1"/>
</dbReference>
<evidence type="ECO:0000313" key="3">
    <source>
        <dbReference type="EMBL" id="AWM76573.1"/>
    </source>
</evidence>
<reference evidence="4" key="1">
    <citation type="submission" date="2018-05" db="EMBL/GenBank/DDBJ databases">
        <title>Genome sequencing of Phenylobacterium sp. HYN0004.</title>
        <authorList>
            <person name="Yi H."/>
            <person name="Baek C."/>
        </authorList>
    </citation>
    <scope>NUCLEOTIDE SEQUENCE [LARGE SCALE GENOMIC DNA]</scope>
    <source>
        <strain evidence="4">HYN0004</strain>
    </source>
</reference>